<name>A0ABN2NVM5_9ACTN</name>
<comment type="function">
    <text evidence="6">Required for chromosome condensation and partitioning.</text>
</comment>
<feature type="domain" description="SMC hinge" evidence="8">
    <location>
        <begin position="512"/>
        <end position="626"/>
    </location>
</feature>
<dbReference type="HAMAP" id="MF_01894">
    <property type="entry name" value="Smc_prok"/>
    <property type="match status" value="1"/>
</dbReference>
<proteinExistence type="inferred from homology"/>
<feature type="region of interest" description="Disordered" evidence="7">
    <location>
        <begin position="311"/>
        <end position="334"/>
    </location>
</feature>
<protein>
    <recommendedName>
        <fullName evidence="6">Chromosome partition protein Smc</fullName>
    </recommendedName>
</protein>
<sequence>MHLKTLTLRGFKSFASATTLRFEPGITCVVGPNGSGKSNVVDALSWVMGEQGAKSLRGGKMEDVIFAGTTGRPPLGRAEVSLTIDNSDGALPIEYAEVTITRIMFRNGGSEYQINGDTCRLLDIQELLSDSGIGREMHVIVGQGQLDSVLHADPTGRRAFIEEAAGVLKHRKRKEKALRKLDAMQANLARVQDLTDELRRQLKPLGRQAAVARRAAVIQADLRDARLRLLADDLVTLRRALRAEVADEAVLKQRRQHAEEALNEAERREADLAQEVRTLAPRLQRAQQTWYELSQLAERVRGTVGLADARVKSARDLPQDERRGRDPEDMEREAARVREQEAELQAALEAAGRALEDTVEHRAELERRLAHEERRLKDAARAIADRREHLARLHGQANAARSRASSAQAEIGRLAAARDEAEERAARAAREHEALRAEVEGLAADDTGLAEAHDTARRELAEAESALNAAREAAAAAERERAAAAARHDALATGLRHKDGTQALLAAETDLPGLLGPAAGLLTVAPGRETAVSAALGAAADAVAVSGPGAAADALRLLHKQDAGRAVLLVGGQAPGGPADAPGPAPDGAVWAADLVQAPPELMAAVRHLLSGTVVVATLEEAERLLSARAHLTAVTADGDVLSHSLARGGPAGAPSMLEVKAAVDEAAGRRDRLDARCAELTAAREQVRQRRESCAARVEELARRRSEAERERSGVAQDLGRLAGQARAAAQEAERAGAAVARAEEALETATAQAEELAERLAVAQEAADEQEEPDTAERDRLAADGANARQTEMEARLQVRTHEERVKGLAGRADSLDRAARAEREARARAERRRARLRHEAEVAAAVADGARQLLAHVEASRERAGAERDAAERARAEREEALSAERERGRSLKDELDKLTDSVHRGEVLGAEKRLRIEQLETRALEELGVEPAGLVAEYGPDQPVPPSPPAEGEEVPEDPDHPRNRPVPYDRGEQEKRLRAAERAYRQLGKVNPLALEEFAALEERHQFLSEQLEDLKKTRADLLQVVKEVDERVEQVFTEAYHDTAREFEGVFSRLFPGGEGRLVLTDPQDMLATGVDVEARPPGKKVKRLSLLSGGERSLTAVALLVSIFKARPSPFYVMDEVEAALDDTNLQRLIRIMAELKESSQLIVITHQKRTMEVADALYGVSMQGDGVSKVISQRLG</sequence>
<evidence type="ECO:0000259" key="8">
    <source>
        <dbReference type="SMART" id="SM00968"/>
    </source>
</evidence>
<dbReference type="SMART" id="SM00968">
    <property type="entry name" value="SMC_hinge"/>
    <property type="match status" value="1"/>
</dbReference>
<dbReference type="InterPro" id="IPR010935">
    <property type="entry name" value="SMC_hinge"/>
</dbReference>
<feature type="coiled-coil region" evidence="6">
    <location>
        <begin position="671"/>
        <end position="768"/>
    </location>
</feature>
<dbReference type="InterPro" id="IPR036277">
    <property type="entry name" value="SMC_hinge_sf"/>
</dbReference>
<feature type="binding site" evidence="6">
    <location>
        <begin position="32"/>
        <end position="39"/>
    </location>
    <ligand>
        <name>ATP</name>
        <dbReference type="ChEBI" id="CHEBI:30616"/>
    </ligand>
</feature>
<dbReference type="Pfam" id="PF06470">
    <property type="entry name" value="SMC_hinge"/>
    <property type="match status" value="1"/>
</dbReference>
<dbReference type="InterPro" id="IPR027417">
    <property type="entry name" value="P-loop_NTPase"/>
</dbReference>
<dbReference type="Pfam" id="PF02463">
    <property type="entry name" value="SMC_N"/>
    <property type="match status" value="1"/>
</dbReference>
<feature type="coiled-coil region" evidence="6">
    <location>
        <begin position="248"/>
        <end position="278"/>
    </location>
</feature>
<dbReference type="RefSeq" id="WP_344258489.1">
    <property type="nucleotide sequence ID" value="NZ_BAAAMJ010000006.1"/>
</dbReference>
<evidence type="ECO:0000256" key="7">
    <source>
        <dbReference type="SAM" id="MobiDB-lite"/>
    </source>
</evidence>
<organism evidence="9 10">
    <name type="scientific">Streptomyces sodiiphilus</name>
    <dbReference type="NCBI Taxonomy" id="226217"/>
    <lineage>
        <taxon>Bacteria</taxon>
        <taxon>Bacillati</taxon>
        <taxon>Actinomycetota</taxon>
        <taxon>Actinomycetes</taxon>
        <taxon>Kitasatosporales</taxon>
        <taxon>Streptomycetaceae</taxon>
        <taxon>Streptomyces</taxon>
    </lineage>
</organism>
<evidence type="ECO:0000256" key="1">
    <source>
        <dbReference type="ARBA" id="ARBA00022490"/>
    </source>
</evidence>
<accession>A0ABN2NVM5</accession>
<comment type="subunit">
    <text evidence="6">Homodimer.</text>
</comment>
<feature type="region of interest" description="Disordered" evidence="7">
    <location>
        <begin position="864"/>
        <end position="893"/>
    </location>
</feature>
<evidence type="ECO:0000313" key="9">
    <source>
        <dbReference type="EMBL" id="GAA1898454.1"/>
    </source>
</evidence>
<dbReference type="Proteomes" id="UP001501303">
    <property type="component" value="Unassembled WGS sequence"/>
</dbReference>
<dbReference type="InterPro" id="IPR003395">
    <property type="entry name" value="RecF/RecN/SMC_N"/>
</dbReference>
<evidence type="ECO:0000256" key="2">
    <source>
        <dbReference type="ARBA" id="ARBA00022741"/>
    </source>
</evidence>
<feature type="coiled-coil region" evidence="6">
    <location>
        <begin position="1003"/>
        <end position="1037"/>
    </location>
</feature>
<dbReference type="Gene3D" id="3.30.70.1620">
    <property type="match status" value="1"/>
</dbReference>
<keyword evidence="5 6" id="KW-0238">DNA-binding</keyword>
<reference evidence="9 10" key="1">
    <citation type="journal article" date="2019" name="Int. J. Syst. Evol. Microbiol.">
        <title>The Global Catalogue of Microorganisms (GCM) 10K type strain sequencing project: providing services to taxonomists for standard genome sequencing and annotation.</title>
        <authorList>
            <consortium name="The Broad Institute Genomics Platform"/>
            <consortium name="The Broad Institute Genome Sequencing Center for Infectious Disease"/>
            <person name="Wu L."/>
            <person name="Ma J."/>
        </authorList>
    </citation>
    <scope>NUCLEOTIDE SEQUENCE [LARGE SCALE GENOMIC DNA]</scope>
    <source>
        <strain evidence="9 10">JCM 13581</strain>
    </source>
</reference>
<keyword evidence="3 6" id="KW-0067">ATP-binding</keyword>
<feature type="coiled-coil region" evidence="6">
    <location>
        <begin position="167"/>
        <end position="201"/>
    </location>
</feature>
<dbReference type="InterPro" id="IPR011890">
    <property type="entry name" value="SMC_prok"/>
</dbReference>
<dbReference type="NCBIfam" id="TIGR02168">
    <property type="entry name" value="SMC_prok_B"/>
    <property type="match status" value="1"/>
</dbReference>
<comment type="domain">
    <text evidence="6">Contains large globular domains required for ATP hydrolysis at each terminus and a third globular domain forming a flexible hinge near the middle of the molecule. These domains are separated by coiled-coil structures.</text>
</comment>
<dbReference type="InterPro" id="IPR024704">
    <property type="entry name" value="SMC"/>
</dbReference>
<dbReference type="SUPFAM" id="SSF75553">
    <property type="entry name" value="Smc hinge domain"/>
    <property type="match status" value="1"/>
</dbReference>
<dbReference type="PANTHER" id="PTHR43977">
    <property type="entry name" value="STRUCTURAL MAINTENANCE OF CHROMOSOMES PROTEIN 3"/>
    <property type="match status" value="1"/>
</dbReference>
<comment type="subcellular location">
    <subcellularLocation>
        <location evidence="6">Cytoplasm</location>
    </subcellularLocation>
</comment>
<keyword evidence="4 6" id="KW-0175">Coiled coil</keyword>
<dbReference type="PIRSF" id="PIRSF005719">
    <property type="entry name" value="SMC"/>
    <property type="match status" value="1"/>
</dbReference>
<evidence type="ECO:0000256" key="3">
    <source>
        <dbReference type="ARBA" id="ARBA00022840"/>
    </source>
</evidence>
<feature type="compositionally biased region" description="Basic and acidic residues" evidence="7">
    <location>
        <begin position="962"/>
        <end position="979"/>
    </location>
</feature>
<comment type="similarity">
    <text evidence="6">Belongs to the SMC family.</text>
</comment>
<comment type="caution">
    <text evidence="9">The sequence shown here is derived from an EMBL/GenBank/DDBJ whole genome shotgun (WGS) entry which is preliminary data.</text>
</comment>
<evidence type="ECO:0000313" key="10">
    <source>
        <dbReference type="Proteomes" id="UP001501303"/>
    </source>
</evidence>
<dbReference type="EMBL" id="BAAAMJ010000006">
    <property type="protein sequence ID" value="GAA1898454.1"/>
    <property type="molecule type" value="Genomic_DNA"/>
</dbReference>
<dbReference type="Gene3D" id="1.20.1060.20">
    <property type="match status" value="1"/>
</dbReference>
<keyword evidence="2 6" id="KW-0547">Nucleotide-binding</keyword>
<evidence type="ECO:0000256" key="5">
    <source>
        <dbReference type="ARBA" id="ARBA00023125"/>
    </source>
</evidence>
<dbReference type="CDD" id="cd03278">
    <property type="entry name" value="ABC_SMC_barmotin"/>
    <property type="match status" value="2"/>
</dbReference>
<dbReference type="Gene3D" id="3.40.50.300">
    <property type="entry name" value="P-loop containing nucleotide triphosphate hydrolases"/>
    <property type="match status" value="2"/>
</dbReference>
<keyword evidence="10" id="KW-1185">Reference proteome</keyword>
<gene>
    <name evidence="6 9" type="primary">smc</name>
    <name evidence="9" type="ORF">GCM10009716_05370</name>
</gene>
<dbReference type="SUPFAM" id="SSF52540">
    <property type="entry name" value="P-loop containing nucleoside triphosphate hydrolases"/>
    <property type="match status" value="1"/>
</dbReference>
<evidence type="ECO:0000256" key="6">
    <source>
        <dbReference type="HAMAP-Rule" id="MF_01894"/>
    </source>
</evidence>
<feature type="region of interest" description="Disordered" evidence="7">
    <location>
        <begin position="939"/>
        <end position="979"/>
    </location>
</feature>
<keyword evidence="1 6" id="KW-0963">Cytoplasm</keyword>
<evidence type="ECO:0000256" key="4">
    <source>
        <dbReference type="ARBA" id="ARBA00023054"/>
    </source>
</evidence>